<dbReference type="PANTHER" id="PTHR33823">
    <property type="entry name" value="RNA POLYMERASE-BINDING TRANSCRIPTION FACTOR DKSA-RELATED"/>
    <property type="match status" value="1"/>
</dbReference>
<gene>
    <name evidence="6" type="ORF">CLV34_1107</name>
</gene>
<evidence type="ECO:0000256" key="3">
    <source>
        <dbReference type="ARBA" id="ARBA00022833"/>
    </source>
</evidence>
<dbReference type="PROSITE" id="PS51128">
    <property type="entry name" value="ZF_DKSA_2"/>
    <property type="match status" value="1"/>
</dbReference>
<dbReference type="AlphaFoldDB" id="A0A2M8WRX8"/>
<dbReference type="OrthoDB" id="1121111at2"/>
<evidence type="ECO:0000313" key="7">
    <source>
        <dbReference type="Proteomes" id="UP000231586"/>
    </source>
</evidence>
<evidence type="ECO:0000256" key="4">
    <source>
        <dbReference type="PROSITE-ProRule" id="PRU00510"/>
    </source>
</evidence>
<sequence length="124" mass="13146">MPTDDDRIRDRLLALRAEAVDQAAARGAVVEDVTAARQDSNVDDEHDPEGVTLAVDRAQALGLVAAAQARVVEADAALARLDAGTYGVCERCGRPVGADRLAAHPTARRCVTCQEAVEREQARA</sequence>
<protein>
    <submittedName>
        <fullName evidence="6">TraR/DksA family transcriptional regulator</fullName>
    </submittedName>
</protein>
<organism evidence="6 7">
    <name type="scientific">Luteimicrobium subarcticum</name>
    <dbReference type="NCBI Taxonomy" id="620910"/>
    <lineage>
        <taxon>Bacteria</taxon>
        <taxon>Bacillati</taxon>
        <taxon>Actinomycetota</taxon>
        <taxon>Actinomycetes</taxon>
        <taxon>Micrococcales</taxon>
        <taxon>Luteimicrobium</taxon>
    </lineage>
</organism>
<proteinExistence type="predicted"/>
<evidence type="ECO:0000259" key="5">
    <source>
        <dbReference type="Pfam" id="PF01258"/>
    </source>
</evidence>
<keyword evidence="7" id="KW-1185">Reference proteome</keyword>
<dbReference type="Pfam" id="PF01258">
    <property type="entry name" value="zf-dskA_traR"/>
    <property type="match status" value="1"/>
</dbReference>
<dbReference type="Proteomes" id="UP000231586">
    <property type="component" value="Unassembled WGS sequence"/>
</dbReference>
<reference evidence="6 7" key="1">
    <citation type="submission" date="2017-11" db="EMBL/GenBank/DDBJ databases">
        <title>Genomic Encyclopedia of Archaeal and Bacterial Type Strains, Phase II (KMG-II): From Individual Species to Whole Genera.</title>
        <authorList>
            <person name="Goeker M."/>
        </authorList>
    </citation>
    <scope>NUCLEOTIDE SEQUENCE [LARGE SCALE GENOMIC DNA]</scope>
    <source>
        <strain evidence="6 7">DSM 22413</strain>
    </source>
</reference>
<dbReference type="SUPFAM" id="SSF57716">
    <property type="entry name" value="Glucocorticoid receptor-like (DNA-binding domain)"/>
    <property type="match status" value="1"/>
</dbReference>
<comment type="caution">
    <text evidence="6">The sequence shown here is derived from an EMBL/GenBank/DDBJ whole genome shotgun (WGS) entry which is preliminary data.</text>
</comment>
<keyword evidence="3" id="KW-0862">Zinc</keyword>
<dbReference type="RefSeq" id="WP_100349294.1">
    <property type="nucleotide sequence ID" value="NZ_PGTZ01000007.1"/>
</dbReference>
<feature type="zinc finger region" description="dksA C4-type" evidence="4">
    <location>
        <begin position="89"/>
        <end position="113"/>
    </location>
</feature>
<feature type="domain" description="Zinc finger DksA/TraR C4-type" evidence="5">
    <location>
        <begin position="84"/>
        <end position="119"/>
    </location>
</feature>
<keyword evidence="2" id="KW-0863">Zinc-finger</keyword>
<dbReference type="InterPro" id="IPR000962">
    <property type="entry name" value="Znf_DskA_TraR"/>
</dbReference>
<accession>A0A2M8WRX8</accession>
<evidence type="ECO:0000256" key="2">
    <source>
        <dbReference type="ARBA" id="ARBA00022771"/>
    </source>
</evidence>
<dbReference type="PANTHER" id="PTHR33823:SF4">
    <property type="entry name" value="GENERAL STRESS PROTEIN 16O"/>
    <property type="match status" value="1"/>
</dbReference>
<dbReference type="Gene3D" id="1.20.120.910">
    <property type="entry name" value="DksA, coiled-coil domain"/>
    <property type="match status" value="1"/>
</dbReference>
<dbReference type="EMBL" id="PGTZ01000007">
    <property type="protein sequence ID" value="PJI93634.1"/>
    <property type="molecule type" value="Genomic_DNA"/>
</dbReference>
<evidence type="ECO:0000256" key="1">
    <source>
        <dbReference type="ARBA" id="ARBA00022723"/>
    </source>
</evidence>
<dbReference type="GO" id="GO:0008270">
    <property type="term" value="F:zinc ion binding"/>
    <property type="evidence" value="ECO:0007669"/>
    <property type="project" value="UniProtKB-KW"/>
</dbReference>
<name>A0A2M8WRX8_9MICO</name>
<evidence type="ECO:0000313" key="6">
    <source>
        <dbReference type="EMBL" id="PJI93634.1"/>
    </source>
</evidence>
<keyword evidence="1" id="KW-0479">Metal-binding</keyword>